<comment type="caution">
    <text evidence="4">The sequence shown here is derived from an EMBL/GenBank/DDBJ whole genome shotgun (WGS) entry which is preliminary data.</text>
</comment>
<dbReference type="GO" id="GO:0000976">
    <property type="term" value="F:transcription cis-regulatory region binding"/>
    <property type="evidence" value="ECO:0007669"/>
    <property type="project" value="TreeGrafter"/>
</dbReference>
<dbReference type="InterPro" id="IPR050109">
    <property type="entry name" value="HTH-type_TetR-like_transc_reg"/>
</dbReference>
<dbReference type="PROSITE" id="PS01081">
    <property type="entry name" value="HTH_TETR_1"/>
    <property type="match status" value="1"/>
</dbReference>
<keyword evidence="2" id="KW-0238">DNA-binding</keyword>
<proteinExistence type="predicted"/>
<evidence type="ECO:0000256" key="2">
    <source>
        <dbReference type="ARBA" id="ARBA00023125"/>
    </source>
</evidence>
<evidence type="ECO:0000313" key="5">
    <source>
        <dbReference type="Proteomes" id="UP000298488"/>
    </source>
</evidence>
<dbReference type="Pfam" id="PF00440">
    <property type="entry name" value="TetR_N"/>
    <property type="match status" value="1"/>
</dbReference>
<dbReference type="PROSITE" id="PS50977">
    <property type="entry name" value="HTH_TETR_2"/>
    <property type="match status" value="1"/>
</dbReference>
<dbReference type="GO" id="GO:0003700">
    <property type="term" value="F:DNA-binding transcription factor activity"/>
    <property type="evidence" value="ECO:0007669"/>
    <property type="project" value="TreeGrafter"/>
</dbReference>
<dbReference type="PANTHER" id="PTHR30055:SF238">
    <property type="entry name" value="MYCOFACTOCIN BIOSYNTHESIS TRANSCRIPTIONAL REGULATOR MFTR-RELATED"/>
    <property type="match status" value="1"/>
</dbReference>
<evidence type="ECO:0000256" key="3">
    <source>
        <dbReference type="ARBA" id="ARBA00023163"/>
    </source>
</evidence>
<protein>
    <submittedName>
        <fullName evidence="4">TetR family transcriptional regulator</fullName>
    </submittedName>
</protein>
<dbReference type="EMBL" id="SOFI01000003">
    <property type="protein sequence ID" value="TFB79163.1"/>
    <property type="molecule type" value="Genomic_DNA"/>
</dbReference>
<sequence>MNGERVTVGRPRASSRGTIEDAAAELFLEQSYDGTTIDEITQRAGVSRATFFNYFSSKSDLLWMDADHAIERLEECLASGAPLFDSVALVAAEVGPERVPLAVTQSDVMGTRDELVASGLARVARVAALVHAAIAAETGQGRGGLALTVRANSVAGAIVAAWGAWIRGGVARRPLSDYISDALALVQL</sequence>
<dbReference type="RefSeq" id="WP_104095043.1">
    <property type="nucleotide sequence ID" value="NZ_JACHBP010000001.1"/>
</dbReference>
<gene>
    <name evidence="4" type="ORF">E3N84_03290</name>
</gene>
<dbReference type="PANTHER" id="PTHR30055">
    <property type="entry name" value="HTH-TYPE TRANSCRIPTIONAL REGULATOR RUTR"/>
    <property type="match status" value="1"/>
</dbReference>
<reference evidence="4 5" key="1">
    <citation type="submission" date="2019-03" db="EMBL/GenBank/DDBJ databases">
        <title>Genomics of glacier-inhabiting Cryobacterium strains.</title>
        <authorList>
            <person name="Liu Q."/>
            <person name="Xin Y.-H."/>
        </authorList>
    </citation>
    <scope>NUCLEOTIDE SEQUENCE [LARGE SCALE GENOMIC DNA]</scope>
    <source>
        <strain evidence="4 5">CGMCC 1.10440</strain>
    </source>
</reference>
<dbReference type="InterPro" id="IPR001647">
    <property type="entry name" value="HTH_TetR"/>
</dbReference>
<evidence type="ECO:0000313" key="4">
    <source>
        <dbReference type="EMBL" id="TFB79163.1"/>
    </source>
</evidence>
<accession>A0A4R8V8W2</accession>
<keyword evidence="1" id="KW-0805">Transcription regulation</keyword>
<dbReference type="AlphaFoldDB" id="A0A4R8V8W2"/>
<organism evidence="4 5">
    <name type="scientific">Terrimesophilobacter mesophilus</name>
    <dbReference type="NCBI Taxonomy" id="433647"/>
    <lineage>
        <taxon>Bacteria</taxon>
        <taxon>Bacillati</taxon>
        <taxon>Actinomycetota</taxon>
        <taxon>Actinomycetes</taxon>
        <taxon>Micrococcales</taxon>
        <taxon>Microbacteriaceae</taxon>
        <taxon>Terrimesophilobacter</taxon>
    </lineage>
</organism>
<keyword evidence="3" id="KW-0804">Transcription</keyword>
<evidence type="ECO:0000256" key="1">
    <source>
        <dbReference type="ARBA" id="ARBA00023015"/>
    </source>
</evidence>
<dbReference type="Gene3D" id="1.10.357.10">
    <property type="entry name" value="Tetracycline Repressor, domain 2"/>
    <property type="match status" value="1"/>
</dbReference>
<dbReference type="Proteomes" id="UP000298488">
    <property type="component" value="Unassembled WGS sequence"/>
</dbReference>
<dbReference type="InterPro" id="IPR023772">
    <property type="entry name" value="DNA-bd_HTH_TetR-type_CS"/>
</dbReference>
<name>A0A4R8V8W2_9MICO</name>
<dbReference type="PRINTS" id="PR00455">
    <property type="entry name" value="HTHTETR"/>
</dbReference>
<dbReference type="OrthoDB" id="956698at2"/>
<dbReference type="SUPFAM" id="SSF46689">
    <property type="entry name" value="Homeodomain-like"/>
    <property type="match status" value="1"/>
</dbReference>
<keyword evidence="5" id="KW-1185">Reference proteome</keyword>
<dbReference type="InterPro" id="IPR009057">
    <property type="entry name" value="Homeodomain-like_sf"/>
</dbReference>
<dbReference type="Gene3D" id="1.10.10.60">
    <property type="entry name" value="Homeodomain-like"/>
    <property type="match status" value="1"/>
</dbReference>